<dbReference type="Proteomes" id="UP000013456">
    <property type="component" value="Chromosome 7"/>
</dbReference>
<gene>
    <name evidence="2" type="ORF">EGK_18240</name>
</gene>
<name>G7MY18_MACMU</name>
<keyword evidence="1" id="KW-0175">Coiled coil</keyword>
<proteinExistence type="predicted"/>
<dbReference type="EMBL" id="CM001259">
    <property type="protein sequence ID" value="EHH27925.1"/>
    <property type="molecule type" value="Genomic_DNA"/>
</dbReference>
<feature type="coiled-coil region" evidence="1">
    <location>
        <begin position="209"/>
        <end position="240"/>
    </location>
</feature>
<sequence length="440" mass="51507">MALSPWTPGLGAGEKLVQAAAVSTGPSLELCAFPSTLGSSVAVEALEQLFVVERSLQSDYFKCNEEAKIFLKDIAVAVKKLEEMRKATIDLLEIESMELNKLYYLLETLPSSIKRELEECVRDARRLNLFEINTIKMRITRTENEIELLKKKITDLKEYNEALGEKQEELARKHARFVLSLNKIMEKKATTTVYINETYTQINLKREDIALQKKCIQEAEELMEKERAEYLIRKQELTAQINEFKDICEIKRVETYKKKKELDKLQTKMSKIKETVTVSAAVLSDHNLEIARLHESIKFWEQQVNELKKALAILEAKLCFFADNKEKLDDTSNDEKNEFLNKIKQLVETLHDARMEYKDLREKMKTLARQYKIVLSEEEKTFLQKRKIYDENQKQLTYITQKEYFLSQKRVDIKNMEEGLITLQELQQQQKQYISNKSKS</sequence>
<evidence type="ECO:0000313" key="2">
    <source>
        <dbReference type="EMBL" id="EHH27925.1"/>
    </source>
</evidence>
<dbReference type="PANTHER" id="PTHR35347">
    <property type="entry name" value="COILED-COIL DOMAIN-CONTAINING PROTEIN 175"/>
    <property type="match status" value="1"/>
</dbReference>
<feature type="coiled-coil region" evidence="1">
    <location>
        <begin position="283"/>
        <end position="377"/>
    </location>
</feature>
<dbReference type="AlphaFoldDB" id="G7MY18"/>
<feature type="coiled-coil region" evidence="1">
    <location>
        <begin position="132"/>
        <end position="176"/>
    </location>
</feature>
<dbReference type="PANTHER" id="PTHR35347:SF1">
    <property type="entry name" value="COILED-COIL DOMAIN-CONTAINING PROTEIN 175"/>
    <property type="match status" value="1"/>
</dbReference>
<organism evidence="2">
    <name type="scientific">Macaca mulatta</name>
    <name type="common">Rhesus macaque</name>
    <dbReference type="NCBI Taxonomy" id="9544"/>
    <lineage>
        <taxon>Eukaryota</taxon>
        <taxon>Metazoa</taxon>
        <taxon>Chordata</taxon>
        <taxon>Craniata</taxon>
        <taxon>Vertebrata</taxon>
        <taxon>Euteleostomi</taxon>
        <taxon>Mammalia</taxon>
        <taxon>Eutheria</taxon>
        <taxon>Euarchontoglires</taxon>
        <taxon>Primates</taxon>
        <taxon>Haplorrhini</taxon>
        <taxon>Catarrhini</taxon>
        <taxon>Cercopithecidae</taxon>
        <taxon>Cercopithecinae</taxon>
        <taxon>Macaca</taxon>
    </lineage>
</organism>
<protein>
    <recommendedName>
        <fullName evidence="3">Coiled-coil domain-containing protein 175</fullName>
    </recommendedName>
</protein>
<accession>G7MY18</accession>
<dbReference type="InterPro" id="IPR038834">
    <property type="entry name" value="CCDC175"/>
</dbReference>
<evidence type="ECO:0008006" key="3">
    <source>
        <dbReference type="Google" id="ProtNLM"/>
    </source>
</evidence>
<reference evidence="2" key="1">
    <citation type="journal article" date="2011" name="Nat. Biotechnol.">
        <title>Genome sequencing and comparison of two nonhuman primate animal models, the cynomolgus and Chinese rhesus macaques.</title>
        <authorList>
            <person name="Yan G."/>
            <person name="Zhang G."/>
            <person name="Fang X."/>
            <person name="Zhang Y."/>
            <person name="Li C."/>
            <person name="Ling F."/>
            <person name="Cooper D.N."/>
            <person name="Li Q."/>
            <person name="Li Y."/>
            <person name="van Gool A.J."/>
            <person name="Du H."/>
            <person name="Chen J."/>
            <person name="Chen R."/>
            <person name="Zhang P."/>
            <person name="Huang Z."/>
            <person name="Thompson J.R."/>
            <person name="Meng Y."/>
            <person name="Bai Y."/>
            <person name="Wang J."/>
            <person name="Zhuo M."/>
            <person name="Wang T."/>
            <person name="Huang Y."/>
            <person name="Wei L."/>
            <person name="Li J."/>
            <person name="Wang Z."/>
            <person name="Hu H."/>
            <person name="Yang P."/>
            <person name="Le L."/>
            <person name="Stenson P.D."/>
            <person name="Li B."/>
            <person name="Liu X."/>
            <person name="Ball E.V."/>
            <person name="An N."/>
            <person name="Huang Q."/>
            <person name="Zhang Y."/>
            <person name="Fan W."/>
            <person name="Zhang X."/>
            <person name="Li Y."/>
            <person name="Wang W."/>
            <person name="Katze M.G."/>
            <person name="Su B."/>
            <person name="Nielsen R."/>
            <person name="Yang H."/>
            <person name="Wang J."/>
            <person name="Wang X."/>
            <person name="Wang J."/>
        </authorList>
    </citation>
    <scope>NUCLEOTIDE SEQUENCE [LARGE SCALE GENOMIC DNA]</scope>
    <source>
        <strain evidence="2">CR-5</strain>
    </source>
</reference>
<evidence type="ECO:0000256" key="1">
    <source>
        <dbReference type="SAM" id="Coils"/>
    </source>
</evidence>